<name>A0ABT9TV54_PAEHA</name>
<keyword evidence="2" id="KW-0808">Transferase</keyword>
<accession>A0ABT9TV54</accession>
<evidence type="ECO:0000313" key="2">
    <source>
        <dbReference type="EMBL" id="MDQ0111246.1"/>
    </source>
</evidence>
<dbReference type="PANTHER" id="PTHR43591:SF24">
    <property type="entry name" value="2-METHOXY-6-POLYPRENYL-1,4-BENZOQUINOL METHYLASE, MITOCHONDRIAL"/>
    <property type="match status" value="1"/>
</dbReference>
<protein>
    <submittedName>
        <fullName evidence="2">SAM-dependent methyltransferase</fullName>
    </submittedName>
</protein>
<dbReference type="Gene3D" id="3.40.50.150">
    <property type="entry name" value="Vaccinia Virus protein VP39"/>
    <property type="match status" value="1"/>
</dbReference>
<comment type="caution">
    <text evidence="2">The sequence shown here is derived from an EMBL/GenBank/DDBJ whole genome shotgun (WGS) entry which is preliminary data.</text>
</comment>
<dbReference type="GO" id="GO:0008168">
    <property type="term" value="F:methyltransferase activity"/>
    <property type="evidence" value="ECO:0007669"/>
    <property type="project" value="UniProtKB-KW"/>
</dbReference>
<dbReference type="InterPro" id="IPR041698">
    <property type="entry name" value="Methyltransf_25"/>
</dbReference>
<dbReference type="Proteomes" id="UP001229346">
    <property type="component" value="Unassembled WGS sequence"/>
</dbReference>
<dbReference type="PANTHER" id="PTHR43591">
    <property type="entry name" value="METHYLTRANSFERASE"/>
    <property type="match status" value="1"/>
</dbReference>
<keyword evidence="2" id="KW-0489">Methyltransferase</keyword>
<dbReference type="EMBL" id="JAUSSU010000002">
    <property type="protein sequence ID" value="MDQ0111246.1"/>
    <property type="molecule type" value="Genomic_DNA"/>
</dbReference>
<keyword evidence="3" id="KW-1185">Reference proteome</keyword>
<feature type="domain" description="Methyltransferase" evidence="1">
    <location>
        <begin position="88"/>
        <end position="174"/>
    </location>
</feature>
<evidence type="ECO:0000259" key="1">
    <source>
        <dbReference type="Pfam" id="PF13649"/>
    </source>
</evidence>
<dbReference type="RefSeq" id="WP_307201070.1">
    <property type="nucleotide sequence ID" value="NZ_JAUSSU010000002.1"/>
</dbReference>
<dbReference type="Pfam" id="PF13649">
    <property type="entry name" value="Methyltransf_25"/>
    <property type="match status" value="1"/>
</dbReference>
<organism evidence="2 3">
    <name type="scientific">Paenibacillus harenae</name>
    <dbReference type="NCBI Taxonomy" id="306543"/>
    <lineage>
        <taxon>Bacteria</taxon>
        <taxon>Bacillati</taxon>
        <taxon>Bacillota</taxon>
        <taxon>Bacilli</taxon>
        <taxon>Bacillales</taxon>
        <taxon>Paenibacillaceae</taxon>
        <taxon>Paenibacillus</taxon>
    </lineage>
</organism>
<dbReference type="GO" id="GO:0032259">
    <property type="term" value="P:methylation"/>
    <property type="evidence" value="ECO:0007669"/>
    <property type="project" value="UniProtKB-KW"/>
</dbReference>
<reference evidence="2 3" key="1">
    <citation type="submission" date="2023-07" db="EMBL/GenBank/DDBJ databases">
        <title>Sorghum-associated microbial communities from plants grown in Nebraska, USA.</title>
        <authorList>
            <person name="Schachtman D."/>
        </authorList>
    </citation>
    <scope>NUCLEOTIDE SEQUENCE [LARGE SCALE GENOMIC DNA]</scope>
    <source>
        <strain evidence="2 3">CC482</strain>
    </source>
</reference>
<evidence type="ECO:0000313" key="3">
    <source>
        <dbReference type="Proteomes" id="UP001229346"/>
    </source>
</evidence>
<dbReference type="SUPFAM" id="SSF53335">
    <property type="entry name" value="S-adenosyl-L-methionine-dependent methyltransferases"/>
    <property type="match status" value="1"/>
</dbReference>
<dbReference type="CDD" id="cd02440">
    <property type="entry name" value="AdoMet_MTases"/>
    <property type="match status" value="1"/>
</dbReference>
<dbReference type="InterPro" id="IPR029063">
    <property type="entry name" value="SAM-dependent_MTases_sf"/>
</dbReference>
<gene>
    <name evidence="2" type="ORF">J2T15_000679</name>
</gene>
<proteinExistence type="predicted"/>
<sequence length="291" mass="32972">MQNETAYKTYRIPSNVYLWEGVVNVPKLLFDPMKHPDWIPPQTAEWHANLELETGGYKYPWNSVFDEPRAEVIFADKIAACFKESTRILDVGCGHGEFTKTFSQKAKEVVGIDVNEGYIASAKAGTGNVTFLVVDADKPLPFPDDSFDVVYAKKGPWLFHKGIEEGHRVIKPGGMALGLYHCGTDGGLRSLFPGLYYPLPDNYLDGIKAKFERQLSESNLEKIELQIFEEVEYLSRPVDVLIKKCFGQKEALKKIVWQECLKNVEEIFLRHTTPRGLKVVNYHALMIGIAR</sequence>